<protein>
    <submittedName>
        <fullName evidence="3">D-alanyl-D-alanine carboxypeptidase</fullName>
    </submittedName>
</protein>
<keyword evidence="3" id="KW-0121">Carboxypeptidase</keyword>
<dbReference type="RefSeq" id="WP_169924064.1">
    <property type="nucleotide sequence ID" value="NZ_AP014936.1"/>
</dbReference>
<dbReference type="InterPro" id="IPR000667">
    <property type="entry name" value="Peptidase_S13"/>
</dbReference>
<name>A0A1B4V5X2_9GAMM</name>
<sequence length="480" mass="51929">MPSTRSFPAALLALLIALLVPLVAAAGALPEPVSEALARHRLGSSGLSLYVHAIGESEPILSLSADEPRNPASVIKLLTTLAALEELGPAYRFRTEAYATGKLANGKLDGDLYLKGHGDPYLVIEQFWRLLRGLRQAGIESIGGDVVFDQSHFVAENGDRADFDGQAMRAYNVLPRALLVNFQAVNIRFIPQGARLRVVADPPVPVDNRIRLKPGPCRGGGWTFRVAGNARLRFAGEYPAACGEYEMFRVVTESGPYLHGVFRALWTELGGRLHGGWREAPTPPEARLVHTYYSPPLADIVRLINKYSNNVMTRQLFLALGAERSGAPGTTEKGAAAIHAWLERRGLEAPGLVLDNGAGLSRDVRVSARSLGRVLLAAWDGPYMPEFASALPVAAVDGTLRNRFNGDLAGQAHLKTGSLDGVRSLAGYVRNAAGQRVVVVYLHNDPDLTTRAAEAVQDALLEWIHRRPLRVTAGAERTED</sequence>
<evidence type="ECO:0000313" key="4">
    <source>
        <dbReference type="Proteomes" id="UP000218899"/>
    </source>
</evidence>
<dbReference type="SUPFAM" id="SSF56601">
    <property type="entry name" value="beta-lactamase/transpeptidase-like"/>
    <property type="match status" value="1"/>
</dbReference>
<dbReference type="GO" id="GO:0000270">
    <property type="term" value="P:peptidoglycan metabolic process"/>
    <property type="evidence" value="ECO:0007669"/>
    <property type="project" value="TreeGrafter"/>
</dbReference>
<evidence type="ECO:0000256" key="1">
    <source>
        <dbReference type="ARBA" id="ARBA00006096"/>
    </source>
</evidence>
<proteinExistence type="inferred from homology"/>
<dbReference type="KEGG" id="sva:SVA_2368"/>
<dbReference type="InterPro" id="IPR012338">
    <property type="entry name" value="Beta-lactam/transpept-like"/>
</dbReference>
<dbReference type="NCBIfam" id="TIGR00666">
    <property type="entry name" value="PBP4"/>
    <property type="match status" value="1"/>
</dbReference>
<dbReference type="PANTHER" id="PTHR30023">
    <property type="entry name" value="D-ALANYL-D-ALANINE CARBOXYPEPTIDASE"/>
    <property type="match status" value="1"/>
</dbReference>
<dbReference type="Gene3D" id="3.50.80.20">
    <property type="entry name" value="D-Ala-D-Ala carboxypeptidase C, peptidase S13"/>
    <property type="match status" value="1"/>
</dbReference>
<reference evidence="3 4" key="1">
    <citation type="submission" date="2015-08" db="EMBL/GenBank/DDBJ databases">
        <title>Complete genome sequence of Sulfurifustis variabilis.</title>
        <authorList>
            <person name="Miura A."/>
            <person name="Kojima H."/>
            <person name="Fukui M."/>
        </authorList>
    </citation>
    <scope>NUCLEOTIDE SEQUENCE [LARGE SCALE GENOMIC DNA]</scope>
    <source>
        <strain evidence="4">skN76</strain>
    </source>
</reference>
<evidence type="ECO:0000313" key="3">
    <source>
        <dbReference type="EMBL" id="BAU48918.1"/>
    </source>
</evidence>
<accession>A0A1B4V5X2</accession>
<keyword evidence="3" id="KW-0645">Protease</keyword>
<dbReference type="AlphaFoldDB" id="A0A1B4V5X2"/>
<dbReference type="PANTHER" id="PTHR30023:SF0">
    <property type="entry name" value="PENICILLIN-SENSITIVE CARBOXYPEPTIDASE A"/>
    <property type="match status" value="1"/>
</dbReference>
<gene>
    <name evidence="3" type="ORF">SVA_2368</name>
</gene>
<dbReference type="EMBL" id="AP014936">
    <property type="protein sequence ID" value="BAU48918.1"/>
    <property type="molecule type" value="Genomic_DNA"/>
</dbReference>
<evidence type="ECO:0000256" key="2">
    <source>
        <dbReference type="ARBA" id="ARBA00022801"/>
    </source>
</evidence>
<dbReference type="Gene3D" id="3.40.710.10">
    <property type="entry name" value="DD-peptidase/beta-lactamase superfamily"/>
    <property type="match status" value="1"/>
</dbReference>
<keyword evidence="2" id="KW-0378">Hydrolase</keyword>
<dbReference type="Pfam" id="PF02113">
    <property type="entry name" value="Peptidase_S13"/>
    <property type="match status" value="1"/>
</dbReference>
<dbReference type="PRINTS" id="PR00922">
    <property type="entry name" value="DADACBPTASE3"/>
</dbReference>
<comment type="similarity">
    <text evidence="1">Belongs to the peptidase S13 family.</text>
</comment>
<dbReference type="GO" id="GO:0004185">
    <property type="term" value="F:serine-type carboxypeptidase activity"/>
    <property type="evidence" value="ECO:0007669"/>
    <property type="project" value="InterPro"/>
</dbReference>
<dbReference type="GO" id="GO:0006508">
    <property type="term" value="P:proteolysis"/>
    <property type="evidence" value="ECO:0007669"/>
    <property type="project" value="InterPro"/>
</dbReference>
<organism evidence="3 4">
    <name type="scientific">Sulfurifustis variabilis</name>
    <dbReference type="NCBI Taxonomy" id="1675686"/>
    <lineage>
        <taxon>Bacteria</taxon>
        <taxon>Pseudomonadati</taxon>
        <taxon>Pseudomonadota</taxon>
        <taxon>Gammaproteobacteria</taxon>
        <taxon>Acidiferrobacterales</taxon>
        <taxon>Acidiferrobacteraceae</taxon>
        <taxon>Sulfurifustis</taxon>
    </lineage>
</organism>
<keyword evidence="4" id="KW-1185">Reference proteome</keyword>
<dbReference type="Proteomes" id="UP000218899">
    <property type="component" value="Chromosome"/>
</dbReference>